<evidence type="ECO:0000313" key="1">
    <source>
        <dbReference type="EMBL" id="TKI52812.1"/>
    </source>
</evidence>
<protein>
    <submittedName>
        <fullName evidence="1">Uncharacterized protein</fullName>
    </submittedName>
</protein>
<dbReference type="EMBL" id="SZPU01000172">
    <property type="protein sequence ID" value="TKI52812.1"/>
    <property type="molecule type" value="Genomic_DNA"/>
</dbReference>
<name>A0A4U2Y032_9BACI</name>
<keyword evidence="2" id="KW-1185">Reference proteome</keyword>
<evidence type="ECO:0000313" key="2">
    <source>
        <dbReference type="Proteomes" id="UP000308744"/>
    </source>
</evidence>
<comment type="caution">
    <text evidence="1">The sequence shown here is derived from an EMBL/GenBank/DDBJ whole genome shotgun (WGS) entry which is preliminary data.</text>
</comment>
<organism evidence="1 2">
    <name type="scientific">Lysinibacillus mangiferihumi</name>
    <dbReference type="NCBI Taxonomy" id="1130819"/>
    <lineage>
        <taxon>Bacteria</taxon>
        <taxon>Bacillati</taxon>
        <taxon>Bacillota</taxon>
        <taxon>Bacilli</taxon>
        <taxon>Bacillales</taxon>
        <taxon>Bacillaceae</taxon>
        <taxon>Lysinibacillus</taxon>
    </lineage>
</organism>
<dbReference type="AlphaFoldDB" id="A0A4U2Y032"/>
<accession>A0A4U2Y032</accession>
<sequence length="181" mass="21440">MNDLITKTIDKYYRKKDLSEYLSKCQKVFFLPEEVEDFIENNNISITELNNGEIWPSSSLIFEYEKYVKGEFEVIYNSRLMISKIAPVFYLHHEFEVVNKDVNGINPTLDGFDTQPYNYIQAELELLVKNYFIEKEFTQLSFREMNEVVSELEFSKEITFFGSQVTVEHALFFDILDICPE</sequence>
<dbReference type="RefSeq" id="WP_107897338.1">
    <property type="nucleotide sequence ID" value="NZ_PYWM01000037.1"/>
</dbReference>
<proteinExistence type="predicted"/>
<reference evidence="1 2" key="1">
    <citation type="submission" date="2019-04" db="EMBL/GenBank/DDBJ databases">
        <title>Lysinibacillus genome sequencing.</title>
        <authorList>
            <person name="Dunlap C."/>
        </authorList>
    </citation>
    <scope>NUCLEOTIDE SEQUENCE [LARGE SCALE GENOMIC DNA]</scope>
    <source>
        <strain evidence="1 2">CCTCC AB 2010389</strain>
    </source>
</reference>
<dbReference type="Proteomes" id="UP000308744">
    <property type="component" value="Unassembled WGS sequence"/>
</dbReference>
<gene>
    <name evidence="1" type="ORF">FC756_27145</name>
</gene>